<dbReference type="Proteomes" id="UP001221142">
    <property type="component" value="Unassembled WGS sequence"/>
</dbReference>
<organism evidence="3 4">
    <name type="scientific">Roridomyces roridus</name>
    <dbReference type="NCBI Taxonomy" id="1738132"/>
    <lineage>
        <taxon>Eukaryota</taxon>
        <taxon>Fungi</taxon>
        <taxon>Dikarya</taxon>
        <taxon>Basidiomycota</taxon>
        <taxon>Agaricomycotina</taxon>
        <taxon>Agaricomycetes</taxon>
        <taxon>Agaricomycetidae</taxon>
        <taxon>Agaricales</taxon>
        <taxon>Marasmiineae</taxon>
        <taxon>Mycenaceae</taxon>
        <taxon>Roridomyces</taxon>
    </lineage>
</organism>
<feature type="region of interest" description="Disordered" evidence="1">
    <location>
        <begin position="161"/>
        <end position="196"/>
    </location>
</feature>
<dbReference type="Pfam" id="PF00651">
    <property type="entry name" value="BTB"/>
    <property type="match status" value="1"/>
</dbReference>
<gene>
    <name evidence="3" type="ORF">FB45DRAFT_921805</name>
</gene>
<evidence type="ECO:0000256" key="1">
    <source>
        <dbReference type="SAM" id="MobiDB-lite"/>
    </source>
</evidence>
<feature type="compositionally biased region" description="Basic and acidic residues" evidence="1">
    <location>
        <begin position="177"/>
        <end position="186"/>
    </location>
</feature>
<protein>
    <recommendedName>
        <fullName evidence="2">BTB domain-containing protein</fullName>
    </recommendedName>
</protein>
<evidence type="ECO:0000313" key="4">
    <source>
        <dbReference type="Proteomes" id="UP001221142"/>
    </source>
</evidence>
<comment type="caution">
    <text evidence="3">The sequence shown here is derived from an EMBL/GenBank/DDBJ whole genome shotgun (WGS) entry which is preliminary data.</text>
</comment>
<dbReference type="PROSITE" id="PS50097">
    <property type="entry name" value="BTB"/>
    <property type="match status" value="1"/>
</dbReference>
<sequence>MMTAVPSSPMRHTKYYMENVIFLVENQLFKVPRYRFENNSEIFKTAFELPVTDSAEGQSDEDPIKLEGISSVDFERVLGVLYPANSYKTETMPKEHWISVLKLATLWRMLDVRDLAIANLDRHALAGSPGPTLSLTEVDLQFIGWDTASKLYRVREQAVHSVHHGSPAGSQTTTRTRTRDKPDPCHRVRVMTRPVI</sequence>
<reference evidence="3" key="1">
    <citation type="submission" date="2023-03" db="EMBL/GenBank/DDBJ databases">
        <title>Massive genome expansion in bonnet fungi (Mycena s.s.) driven by repeated elements and novel gene families across ecological guilds.</title>
        <authorList>
            <consortium name="Lawrence Berkeley National Laboratory"/>
            <person name="Harder C.B."/>
            <person name="Miyauchi S."/>
            <person name="Viragh M."/>
            <person name="Kuo A."/>
            <person name="Thoen E."/>
            <person name="Andreopoulos B."/>
            <person name="Lu D."/>
            <person name="Skrede I."/>
            <person name="Drula E."/>
            <person name="Henrissat B."/>
            <person name="Morin E."/>
            <person name="Kohler A."/>
            <person name="Barry K."/>
            <person name="LaButti K."/>
            <person name="Morin E."/>
            <person name="Salamov A."/>
            <person name="Lipzen A."/>
            <person name="Mereny Z."/>
            <person name="Hegedus B."/>
            <person name="Baldrian P."/>
            <person name="Stursova M."/>
            <person name="Weitz H."/>
            <person name="Taylor A."/>
            <person name="Grigoriev I.V."/>
            <person name="Nagy L.G."/>
            <person name="Martin F."/>
            <person name="Kauserud H."/>
        </authorList>
    </citation>
    <scope>NUCLEOTIDE SEQUENCE</scope>
    <source>
        <strain evidence="3">9284</strain>
    </source>
</reference>
<dbReference type="EMBL" id="JARKIF010000012">
    <property type="protein sequence ID" value="KAJ7625578.1"/>
    <property type="molecule type" value="Genomic_DNA"/>
</dbReference>
<dbReference type="InterPro" id="IPR000210">
    <property type="entry name" value="BTB/POZ_dom"/>
</dbReference>
<name>A0AAD7BMK7_9AGAR</name>
<dbReference type="InterPro" id="IPR011333">
    <property type="entry name" value="SKP1/BTB/POZ_sf"/>
</dbReference>
<dbReference type="AlphaFoldDB" id="A0AAD7BMK7"/>
<accession>A0AAD7BMK7</accession>
<keyword evidence="4" id="KW-1185">Reference proteome</keyword>
<evidence type="ECO:0000259" key="2">
    <source>
        <dbReference type="PROSITE" id="PS50097"/>
    </source>
</evidence>
<dbReference type="SMART" id="SM00225">
    <property type="entry name" value="BTB"/>
    <property type="match status" value="1"/>
</dbReference>
<feature type="domain" description="BTB" evidence="2">
    <location>
        <begin position="18"/>
        <end position="90"/>
    </location>
</feature>
<dbReference type="Gene3D" id="3.30.710.10">
    <property type="entry name" value="Potassium Channel Kv1.1, Chain A"/>
    <property type="match status" value="1"/>
</dbReference>
<evidence type="ECO:0000313" key="3">
    <source>
        <dbReference type="EMBL" id="KAJ7625578.1"/>
    </source>
</evidence>
<dbReference type="SUPFAM" id="SSF54695">
    <property type="entry name" value="POZ domain"/>
    <property type="match status" value="1"/>
</dbReference>
<proteinExistence type="predicted"/>